<dbReference type="Pfam" id="PF06429">
    <property type="entry name" value="Flg_bbr_C"/>
    <property type="match status" value="1"/>
</dbReference>
<dbReference type="PANTHER" id="PTHR30033">
    <property type="entry name" value="FLAGELLAR HOOK-ASSOCIATED PROTEIN 1"/>
    <property type="match status" value="1"/>
</dbReference>
<evidence type="ECO:0000259" key="7">
    <source>
        <dbReference type="Pfam" id="PF00460"/>
    </source>
</evidence>
<feature type="domain" description="Flagellar hook-associated protein FlgK helical" evidence="9">
    <location>
        <begin position="93"/>
        <end position="327"/>
    </location>
</feature>
<name>A0ABN1L6E5_9GAMM</name>
<reference evidence="10 11" key="1">
    <citation type="journal article" date="2019" name="Int. J. Syst. Evol. Microbiol.">
        <title>The Global Catalogue of Microorganisms (GCM) 10K type strain sequencing project: providing services to taxonomists for standard genome sequencing and annotation.</title>
        <authorList>
            <consortium name="The Broad Institute Genomics Platform"/>
            <consortium name="The Broad Institute Genome Sequencing Center for Infectious Disease"/>
            <person name="Wu L."/>
            <person name="Ma J."/>
        </authorList>
    </citation>
    <scope>NUCLEOTIDE SEQUENCE [LARGE SCALE GENOMIC DNA]</scope>
    <source>
        <strain evidence="10 11">JCM 15608</strain>
    </source>
</reference>
<proteinExistence type="inferred from homology"/>
<keyword evidence="10" id="KW-0966">Cell projection</keyword>
<dbReference type="PANTHER" id="PTHR30033:SF1">
    <property type="entry name" value="FLAGELLAR HOOK-ASSOCIATED PROTEIN 1"/>
    <property type="match status" value="1"/>
</dbReference>
<dbReference type="RefSeq" id="WP_343816583.1">
    <property type="nucleotide sequence ID" value="NZ_BAAAFA010000004.1"/>
</dbReference>
<dbReference type="InterPro" id="IPR001444">
    <property type="entry name" value="Flag_bb_rod_N"/>
</dbReference>
<keyword evidence="10" id="KW-0282">Flagellum</keyword>
<evidence type="ECO:0000256" key="4">
    <source>
        <dbReference type="ARBA" id="ARBA00016244"/>
    </source>
</evidence>
<dbReference type="PRINTS" id="PR01005">
    <property type="entry name" value="FLGHOOKAP1"/>
</dbReference>
<keyword evidence="10" id="KW-0969">Cilium</keyword>
<dbReference type="EMBL" id="BAAAFA010000004">
    <property type="protein sequence ID" value="GAA0815481.1"/>
    <property type="molecule type" value="Genomic_DNA"/>
</dbReference>
<keyword evidence="6" id="KW-0975">Bacterial flagellum</keyword>
<accession>A0ABN1L6E5</accession>
<dbReference type="InterPro" id="IPR010930">
    <property type="entry name" value="Flg_bb/hook_C_dom"/>
</dbReference>
<dbReference type="Pfam" id="PF00460">
    <property type="entry name" value="Flg_bb_rod"/>
    <property type="match status" value="1"/>
</dbReference>
<evidence type="ECO:0000256" key="1">
    <source>
        <dbReference type="ARBA" id="ARBA00004365"/>
    </source>
</evidence>
<dbReference type="Proteomes" id="UP001500021">
    <property type="component" value="Unassembled WGS sequence"/>
</dbReference>
<dbReference type="NCBIfam" id="TIGR02492">
    <property type="entry name" value="flgK_ends"/>
    <property type="match status" value="1"/>
</dbReference>
<dbReference type="InterPro" id="IPR002371">
    <property type="entry name" value="FlgK"/>
</dbReference>
<evidence type="ECO:0000256" key="2">
    <source>
        <dbReference type="ARBA" id="ARBA00004613"/>
    </source>
</evidence>
<dbReference type="Pfam" id="PF22638">
    <property type="entry name" value="FlgK_D1"/>
    <property type="match status" value="1"/>
</dbReference>
<comment type="subcellular location">
    <subcellularLocation>
        <location evidence="1">Bacterial flagellum</location>
    </subcellularLocation>
    <subcellularLocation>
        <location evidence="2">Secreted</location>
    </subcellularLocation>
</comment>
<evidence type="ECO:0000259" key="8">
    <source>
        <dbReference type="Pfam" id="PF06429"/>
    </source>
</evidence>
<keyword evidence="5" id="KW-0964">Secreted</keyword>
<protein>
    <recommendedName>
        <fullName evidence="4">Flagellar hook-associated protein 1</fullName>
    </recommendedName>
</protein>
<gene>
    <name evidence="10" type="primary">flgK</name>
    <name evidence="10" type="ORF">GCM10009111_13870</name>
</gene>
<organism evidence="10 11">
    <name type="scientific">Colwellia asteriadis</name>
    <dbReference type="NCBI Taxonomy" id="517723"/>
    <lineage>
        <taxon>Bacteria</taxon>
        <taxon>Pseudomonadati</taxon>
        <taxon>Pseudomonadota</taxon>
        <taxon>Gammaproteobacteria</taxon>
        <taxon>Alteromonadales</taxon>
        <taxon>Colwelliaceae</taxon>
        <taxon>Colwellia</taxon>
    </lineage>
</organism>
<feature type="domain" description="Flagellar basal body rod protein N-terminal" evidence="7">
    <location>
        <begin position="8"/>
        <end position="35"/>
    </location>
</feature>
<evidence type="ECO:0000256" key="6">
    <source>
        <dbReference type="ARBA" id="ARBA00023143"/>
    </source>
</evidence>
<sequence length="676" mass="71017">MSVSLYQSGVSGLLASQQQLATTGHNIANVNTEGFNRQRAEQNATLGFQSGGNFIGTGTYIDNIARLYDQFSHKEQLLNQSNLGQADSLNGKLSQLDRLMSHSGEAVMGSINQLYQSINGVVDNPSDAGLRSIVLNQASVLSSNFNDLSNEFNNMTKAVNGEIDQVVNKISEISVELAKTNEAILYSQNLKETGQANDLLDKRDQLIGELSQYTSVNTIEDQHGVMTVMIGQGVTLVAGITPLTMQVNAGDPDPLKTELRLVGPNGSVAMSEQKLGGSLGASFEFRDEHLSQTKKDIDRLAMAISSTLNTNQASGLDLNGIQGANMFSDINTLQLQQGRVSSPSTNTGNLAAQVNITDISLLPAAEFEVRYDGTNYIMTNMSNGNTENLGAPGSGTYTPSSPDYGFEFIETSGAPVAGDVLTLQPTKDGAALFKTILNDGSAIAASSAVNVTPSTNNVSDGKVAITNVTDPAAARTFASTTNQGLLVDVYESSPGTFSYRVYDGDPNTPPPTPPSVVGAITSGTFLAGNSVVIDMPPAPATAAFQFEISGQPVGQGVLAPEKYTIGDAFGIGNGGNALSMAKTQTEKVINGGTESFSQNLAVSTATVGSKASNAELVSDTAQALYNQAYNRNQSISGVNLDEEAANLLKFQQAYQASSQIISVANTLFDTILAAVR</sequence>
<keyword evidence="11" id="KW-1185">Reference proteome</keyword>
<evidence type="ECO:0000256" key="3">
    <source>
        <dbReference type="ARBA" id="ARBA00009677"/>
    </source>
</evidence>
<dbReference type="SUPFAM" id="SSF64518">
    <property type="entry name" value="Phase 1 flagellin"/>
    <property type="match status" value="2"/>
</dbReference>
<evidence type="ECO:0000256" key="5">
    <source>
        <dbReference type="ARBA" id="ARBA00022525"/>
    </source>
</evidence>
<dbReference type="InterPro" id="IPR053927">
    <property type="entry name" value="FlgK_helical"/>
</dbReference>
<feature type="domain" description="Flagellar basal-body/hook protein C-terminal" evidence="8">
    <location>
        <begin position="635"/>
        <end position="672"/>
    </location>
</feature>
<comment type="caution">
    <text evidence="10">The sequence shown here is derived from an EMBL/GenBank/DDBJ whole genome shotgun (WGS) entry which is preliminary data.</text>
</comment>
<evidence type="ECO:0000313" key="10">
    <source>
        <dbReference type="EMBL" id="GAA0815481.1"/>
    </source>
</evidence>
<evidence type="ECO:0000313" key="11">
    <source>
        <dbReference type="Proteomes" id="UP001500021"/>
    </source>
</evidence>
<comment type="similarity">
    <text evidence="3">Belongs to the flagella basal body rod proteins family.</text>
</comment>
<evidence type="ECO:0000259" key="9">
    <source>
        <dbReference type="Pfam" id="PF22638"/>
    </source>
</evidence>